<evidence type="ECO:0000313" key="2">
    <source>
        <dbReference type="Proteomes" id="UP000053647"/>
    </source>
</evidence>
<protein>
    <submittedName>
        <fullName evidence="1">Uncharacterized protein</fullName>
    </submittedName>
</protein>
<organism evidence="1 2">
    <name type="scientific">Paxillus involutus ATCC 200175</name>
    <dbReference type="NCBI Taxonomy" id="664439"/>
    <lineage>
        <taxon>Eukaryota</taxon>
        <taxon>Fungi</taxon>
        <taxon>Dikarya</taxon>
        <taxon>Basidiomycota</taxon>
        <taxon>Agaricomycotina</taxon>
        <taxon>Agaricomycetes</taxon>
        <taxon>Agaricomycetidae</taxon>
        <taxon>Boletales</taxon>
        <taxon>Paxilineae</taxon>
        <taxon>Paxillaceae</taxon>
        <taxon>Paxillus</taxon>
    </lineage>
</organism>
<accession>A0A0C9TVI3</accession>
<dbReference type="OrthoDB" id="2986975at2759"/>
<gene>
    <name evidence="1" type="ORF">PAXINDRAFT_84687</name>
</gene>
<reference evidence="2" key="2">
    <citation type="submission" date="2015-01" db="EMBL/GenBank/DDBJ databases">
        <title>Evolutionary Origins and Diversification of the Mycorrhizal Mutualists.</title>
        <authorList>
            <consortium name="DOE Joint Genome Institute"/>
            <consortium name="Mycorrhizal Genomics Consortium"/>
            <person name="Kohler A."/>
            <person name="Kuo A."/>
            <person name="Nagy L.G."/>
            <person name="Floudas D."/>
            <person name="Copeland A."/>
            <person name="Barry K.W."/>
            <person name="Cichocki N."/>
            <person name="Veneault-Fourrey C."/>
            <person name="LaButti K."/>
            <person name="Lindquist E.A."/>
            <person name="Lipzen A."/>
            <person name="Lundell T."/>
            <person name="Morin E."/>
            <person name="Murat C."/>
            <person name="Riley R."/>
            <person name="Ohm R."/>
            <person name="Sun H."/>
            <person name="Tunlid A."/>
            <person name="Henrissat B."/>
            <person name="Grigoriev I.V."/>
            <person name="Hibbett D.S."/>
            <person name="Martin F."/>
        </authorList>
    </citation>
    <scope>NUCLEOTIDE SEQUENCE [LARGE SCALE GENOMIC DNA]</scope>
    <source>
        <strain evidence="2">ATCC 200175</strain>
    </source>
</reference>
<dbReference type="EMBL" id="KN819382">
    <property type="protein sequence ID" value="KIJ11326.1"/>
    <property type="molecule type" value="Genomic_DNA"/>
</dbReference>
<evidence type="ECO:0000313" key="1">
    <source>
        <dbReference type="EMBL" id="KIJ11326.1"/>
    </source>
</evidence>
<dbReference type="HOGENOM" id="CLU_001324_7_2_1"/>
<sequence>MTATYAFTDYHSQGQTIPHVLVDITSPPSGVLNLFNLYVALSRNKAFQVSHSPELLAEDDRLQELDVKTKKWWQDMGRDVRTAQD</sequence>
<name>A0A0C9TVI3_PAXIN</name>
<proteinExistence type="predicted"/>
<dbReference type="AlphaFoldDB" id="A0A0C9TVI3"/>
<dbReference type="Proteomes" id="UP000053647">
    <property type="component" value="Unassembled WGS sequence"/>
</dbReference>
<reference evidence="1 2" key="1">
    <citation type="submission" date="2014-06" db="EMBL/GenBank/DDBJ databases">
        <authorList>
            <consortium name="DOE Joint Genome Institute"/>
            <person name="Kuo A."/>
            <person name="Kohler A."/>
            <person name="Nagy L.G."/>
            <person name="Floudas D."/>
            <person name="Copeland A."/>
            <person name="Barry K.W."/>
            <person name="Cichocki N."/>
            <person name="Veneault-Fourrey C."/>
            <person name="LaButti K."/>
            <person name="Lindquist E.A."/>
            <person name="Lipzen A."/>
            <person name="Lundell T."/>
            <person name="Morin E."/>
            <person name="Murat C."/>
            <person name="Sun H."/>
            <person name="Tunlid A."/>
            <person name="Henrissat B."/>
            <person name="Grigoriev I.V."/>
            <person name="Hibbett D.S."/>
            <person name="Martin F."/>
            <person name="Nordberg H.P."/>
            <person name="Cantor M.N."/>
            <person name="Hua S.X."/>
        </authorList>
    </citation>
    <scope>NUCLEOTIDE SEQUENCE [LARGE SCALE GENOMIC DNA]</scope>
    <source>
        <strain evidence="1 2">ATCC 200175</strain>
    </source>
</reference>
<keyword evidence="2" id="KW-1185">Reference proteome</keyword>